<organism evidence="1 2">
    <name type="scientific">Neisseria sicca</name>
    <dbReference type="NCBI Taxonomy" id="490"/>
    <lineage>
        <taxon>Bacteria</taxon>
        <taxon>Pseudomonadati</taxon>
        <taxon>Pseudomonadota</taxon>
        <taxon>Betaproteobacteria</taxon>
        <taxon>Neisseriales</taxon>
        <taxon>Neisseriaceae</taxon>
        <taxon>Neisseria</taxon>
    </lineage>
</organism>
<dbReference type="Proteomes" id="UP000234767">
    <property type="component" value="Unassembled WGS sequence"/>
</dbReference>
<gene>
    <name evidence="1" type="ORF">CYK00_07350</name>
</gene>
<evidence type="ECO:0000313" key="2">
    <source>
        <dbReference type="Proteomes" id="UP000234767"/>
    </source>
</evidence>
<reference evidence="1 2" key="1">
    <citation type="submission" date="2017-12" db="EMBL/GenBank/DDBJ databases">
        <title>Phylogenetic diversity of female urinary microbiome.</title>
        <authorList>
            <person name="Thomas-White K."/>
            <person name="Wolfe A.J."/>
        </authorList>
    </citation>
    <scope>NUCLEOTIDE SEQUENCE [LARGE SCALE GENOMIC DNA]</scope>
    <source>
        <strain evidence="1 2">UMB0321</strain>
    </source>
</reference>
<proteinExistence type="predicted"/>
<name>A0A2I1XBM3_NEISI</name>
<evidence type="ECO:0000313" key="1">
    <source>
        <dbReference type="EMBL" id="PLA40009.1"/>
    </source>
</evidence>
<comment type="caution">
    <text evidence="1">The sequence shown here is derived from an EMBL/GenBank/DDBJ whole genome shotgun (WGS) entry which is preliminary data.</text>
</comment>
<dbReference type="RefSeq" id="WP_101810424.1">
    <property type="nucleotide sequence ID" value="NZ_PKJO01000008.1"/>
</dbReference>
<sequence length="116" mass="12208">MAEIKGGITVSGGSVDSMPVILDGRTSLYTEAIERGLIEPDTTYEQFLERLAVKPGELSKVVKAAVAENLEKTVNTAVATAIGNLGLGQTYQTAPNPADLSDEALNEIHQILGVNP</sequence>
<protein>
    <submittedName>
        <fullName evidence="1">Uncharacterized protein</fullName>
    </submittedName>
</protein>
<accession>A0A2I1XBM3</accession>
<dbReference type="EMBL" id="PKJO01000008">
    <property type="protein sequence ID" value="PLA40009.1"/>
    <property type="molecule type" value="Genomic_DNA"/>
</dbReference>
<dbReference type="AlphaFoldDB" id="A0A2I1XBM3"/>